<dbReference type="AlphaFoldDB" id="A0A7U7GBN2"/>
<evidence type="ECO:0000313" key="3">
    <source>
        <dbReference type="Proteomes" id="UP000019184"/>
    </source>
</evidence>
<evidence type="ECO:0000313" key="2">
    <source>
        <dbReference type="EMBL" id="CDH45443.1"/>
    </source>
</evidence>
<keyword evidence="3" id="KW-1185">Reference proteome</keyword>
<name>A0A7U7GBN2_9GAMM</name>
<keyword evidence="1" id="KW-0472">Membrane</keyword>
<dbReference type="Proteomes" id="UP000019184">
    <property type="component" value="Unassembled WGS sequence"/>
</dbReference>
<comment type="caution">
    <text evidence="2">The sequence shown here is derived from an EMBL/GenBank/DDBJ whole genome shotgun (WGS) entry which is preliminary data.</text>
</comment>
<feature type="transmembrane region" description="Helical" evidence="1">
    <location>
        <begin position="6"/>
        <end position="26"/>
    </location>
</feature>
<sequence>MVNYGLIVSVIGFFMYIVGTIFYNYYLRKNNLDLLENHSKIHDKTQSRWSQNKKSNTRIQVVMTSTSLPKLVGMTLFLSIPLIIVGIVIIILSLVIDIFR</sequence>
<gene>
    <name evidence="2" type="ORF">BN874_2420004</name>
</gene>
<proteinExistence type="predicted"/>
<protein>
    <submittedName>
        <fullName evidence="2">Uncharacterized protein</fullName>
    </submittedName>
</protein>
<organism evidence="2 3">
    <name type="scientific">Candidatus Contendobacter odensis Run_B_J11</name>
    <dbReference type="NCBI Taxonomy" id="1400861"/>
    <lineage>
        <taxon>Bacteria</taxon>
        <taxon>Pseudomonadati</taxon>
        <taxon>Pseudomonadota</taxon>
        <taxon>Gammaproteobacteria</taxon>
        <taxon>Candidatus Competibacteraceae</taxon>
        <taxon>Candidatus Contendibacter</taxon>
    </lineage>
</organism>
<accession>A0A7U7GBN2</accession>
<reference evidence="2 3" key="1">
    <citation type="journal article" date="2014" name="ISME J.">
        <title>Candidatus Competibacter-lineage genomes retrieved from metagenomes reveal functional metabolic diversity.</title>
        <authorList>
            <person name="McIlroy S.J."/>
            <person name="Albertsen M."/>
            <person name="Andresen E.K."/>
            <person name="Saunders A.M."/>
            <person name="Kristiansen R."/>
            <person name="Stokholm-Bjerregaard M."/>
            <person name="Nielsen K.L."/>
            <person name="Nielsen P.H."/>
        </authorList>
    </citation>
    <scope>NUCLEOTIDE SEQUENCE [LARGE SCALE GENOMIC DNA]</scope>
    <source>
        <strain evidence="2 3">Run_B_J11</strain>
    </source>
</reference>
<keyword evidence="1" id="KW-0812">Transmembrane</keyword>
<feature type="transmembrane region" description="Helical" evidence="1">
    <location>
        <begin position="71"/>
        <end position="96"/>
    </location>
</feature>
<evidence type="ECO:0000256" key="1">
    <source>
        <dbReference type="SAM" id="Phobius"/>
    </source>
</evidence>
<dbReference type="EMBL" id="CBTK010000160">
    <property type="protein sequence ID" value="CDH45443.1"/>
    <property type="molecule type" value="Genomic_DNA"/>
</dbReference>
<keyword evidence="1" id="KW-1133">Transmembrane helix</keyword>